<feature type="modified residue" description="N6-(pyridoxal phosphate)lysine" evidence="4">
    <location>
        <position position="463"/>
    </location>
</feature>
<dbReference type="AlphaFoldDB" id="A0A550CJ80"/>
<dbReference type="Proteomes" id="UP000320762">
    <property type="component" value="Unassembled WGS sequence"/>
</dbReference>
<dbReference type="EMBL" id="VDMD01000006">
    <property type="protein sequence ID" value="TRM64804.1"/>
    <property type="molecule type" value="Genomic_DNA"/>
</dbReference>
<dbReference type="InterPro" id="IPR049373">
    <property type="entry name" value="TyrDC_C"/>
</dbReference>
<dbReference type="STRING" id="97359.A0A550CJ80"/>
<evidence type="ECO:0000259" key="5">
    <source>
        <dbReference type="Pfam" id="PF21391"/>
    </source>
</evidence>
<dbReference type="PANTHER" id="PTHR42735:SF4">
    <property type="entry name" value="PYRIDOXAL PHOSPHATE-DEPENDENT DECARBOXYLASE FAMILY PROTEIN"/>
    <property type="match status" value="1"/>
</dbReference>
<proteinExistence type="predicted"/>
<keyword evidence="2 4" id="KW-0663">Pyridoxal phosphate</keyword>
<keyword evidence="7" id="KW-1185">Reference proteome</keyword>
<dbReference type="InterPro" id="IPR002129">
    <property type="entry name" value="PyrdxlP-dep_de-COase"/>
</dbReference>
<comment type="caution">
    <text evidence="6">The sequence shown here is derived from an EMBL/GenBank/DDBJ whole genome shotgun (WGS) entry which is preliminary data.</text>
</comment>
<evidence type="ECO:0000313" key="7">
    <source>
        <dbReference type="Proteomes" id="UP000320762"/>
    </source>
</evidence>
<evidence type="ECO:0000256" key="2">
    <source>
        <dbReference type="ARBA" id="ARBA00022898"/>
    </source>
</evidence>
<dbReference type="Gene3D" id="3.40.640.10">
    <property type="entry name" value="Type I PLP-dependent aspartate aminotransferase-like (Major domain)"/>
    <property type="match status" value="2"/>
</dbReference>
<protein>
    <recommendedName>
        <fullName evidence="5">L-tyrosine decarboxylase C-terminal domain-containing protein</fullName>
    </recommendedName>
</protein>
<dbReference type="OrthoDB" id="2161780at2759"/>
<dbReference type="GO" id="GO:0019752">
    <property type="term" value="P:carboxylic acid metabolic process"/>
    <property type="evidence" value="ECO:0007669"/>
    <property type="project" value="InterPro"/>
</dbReference>
<dbReference type="InterPro" id="IPR050477">
    <property type="entry name" value="GrpII_AminoAcid_Decarb"/>
</dbReference>
<gene>
    <name evidence="6" type="ORF">BD626DRAFT_556736</name>
</gene>
<sequence length="1092" mass="119391">MDANLNQPATLQDMHESVSAWFLGPRAENFPLLKELFNGVLNDHARVRENYHPEDGIFISQSVQQSSTFKINVDVLRKEIQAVSELLNDYSVPFFSPRYAGHMCWETSLPAITGWLMAGLFNQNNVAFEASPVTTLLELEVGQQMCSMLGYSTDAKSNVKCWGHIACDGTVANMESMWQVIHYRKSVEVSDRLLEISSQHRVARNLKFFPLSLHAAVTEGQLNFVADAFKIVTTGDPDKPQLFKDLDSWQLLNLATPVILGLGDQLYLEFGITPEYLATAMSPYLVQTCGKAALLSKYDIALEPQYFVSSTKHYSWPKSAALLGIGSENCVRIPVDSNARIDVDCLQALLQDRLDKKQAVYGVVAIIGSTEEGAVDPLDKVIELRDKFAEQGMTFVVHADAAWGGYFASMIRDPPRDVCDRWDDQVDEEGSRDFVPSVTMRQSVVDQFHALARADSISIDPHKAGYIPYPAGGLCYRDGRMRYLVTWTAPYLHDSDNGESIGVYGIEGSKPGAAAVACYLHNTVVGLHKQGHGGLLGEVAFTCRRLSAHWAAMSNDETDFVVVPFNKFRREQEGKEAVAEEKKFIRDNILGKTNQALAQNTDAMDELCALGSDLNINAFACNFRINGRVNDDVEEANYLNNRIFDRLSLTSVGEQPQDIPMFLSATQFGHADYAECAEEYKRRLGLETRSQQDLFVLRNVVMSPFQGAGDFVQNIADIFQSTLEEEMQHVIKRNTVSPQIHEFTMQGTDELYLVYRPLFHHANGRQQLILSVGDVDADAWAKCKTAMSTNPGAIYEVQTSTATTLDKLLDGCRSCGDLSFRGDMTGPDLDLKSVDFNKVKVIKQRTLLSAWRDVEYPATSTPFYLYGSHDEQHVEHMLLRAPNAQISSACVKLDVSPALSAEQLARGVLACVQVPECALQPLGAQHPFTPNARFRVTIAEDSHQATAKGPGLAIGGSELARGTLTFGDAVFTDVNRLNTQDFVGDGRADNSGGNKRADTSMPLKANQSVKDDWAKAVSDRLGLKAGGGKVVAAPTGSVGAELVPTIVEAGGEVVKGAVNAGGSVTQGILKGGGDVAGGALKAGGTLFGGFRL</sequence>
<name>A0A550CJ80_9AGAR</name>
<evidence type="ECO:0000256" key="3">
    <source>
        <dbReference type="ARBA" id="ARBA00023239"/>
    </source>
</evidence>
<dbReference type="Pfam" id="PF00282">
    <property type="entry name" value="Pyridoxal_deC"/>
    <property type="match status" value="1"/>
</dbReference>
<dbReference type="InterPro" id="IPR015421">
    <property type="entry name" value="PyrdxlP-dep_Trfase_major"/>
</dbReference>
<keyword evidence="3" id="KW-0456">Lyase</keyword>
<dbReference type="GO" id="GO:0016830">
    <property type="term" value="F:carbon-carbon lyase activity"/>
    <property type="evidence" value="ECO:0007669"/>
    <property type="project" value="InterPro"/>
</dbReference>
<comment type="cofactor">
    <cofactor evidence="1 4">
        <name>pyridoxal 5'-phosphate</name>
        <dbReference type="ChEBI" id="CHEBI:597326"/>
    </cofactor>
</comment>
<dbReference type="Pfam" id="PF21391">
    <property type="entry name" value="tyr_de_CO2_C"/>
    <property type="match status" value="1"/>
</dbReference>
<dbReference type="SUPFAM" id="SSF53383">
    <property type="entry name" value="PLP-dependent transferases"/>
    <property type="match status" value="1"/>
</dbReference>
<evidence type="ECO:0000256" key="1">
    <source>
        <dbReference type="ARBA" id="ARBA00001933"/>
    </source>
</evidence>
<dbReference type="InterPro" id="IPR015424">
    <property type="entry name" value="PyrdxlP-dep_Trfase"/>
</dbReference>
<feature type="domain" description="L-tyrosine decarboxylase C-terminal" evidence="5">
    <location>
        <begin position="622"/>
        <end position="725"/>
    </location>
</feature>
<accession>A0A550CJ80</accession>
<evidence type="ECO:0000313" key="6">
    <source>
        <dbReference type="EMBL" id="TRM64804.1"/>
    </source>
</evidence>
<dbReference type="GO" id="GO:0030170">
    <property type="term" value="F:pyridoxal phosphate binding"/>
    <property type="evidence" value="ECO:0007669"/>
    <property type="project" value="InterPro"/>
</dbReference>
<dbReference type="PANTHER" id="PTHR42735">
    <property type="match status" value="1"/>
</dbReference>
<organism evidence="6 7">
    <name type="scientific">Schizophyllum amplum</name>
    <dbReference type="NCBI Taxonomy" id="97359"/>
    <lineage>
        <taxon>Eukaryota</taxon>
        <taxon>Fungi</taxon>
        <taxon>Dikarya</taxon>
        <taxon>Basidiomycota</taxon>
        <taxon>Agaricomycotina</taxon>
        <taxon>Agaricomycetes</taxon>
        <taxon>Agaricomycetidae</taxon>
        <taxon>Agaricales</taxon>
        <taxon>Schizophyllaceae</taxon>
        <taxon>Schizophyllum</taxon>
    </lineage>
</organism>
<reference evidence="6 7" key="1">
    <citation type="journal article" date="2019" name="New Phytol.">
        <title>Comparative genomics reveals unique wood-decay strategies and fruiting body development in the Schizophyllaceae.</title>
        <authorList>
            <person name="Almasi E."/>
            <person name="Sahu N."/>
            <person name="Krizsan K."/>
            <person name="Balint B."/>
            <person name="Kovacs G.M."/>
            <person name="Kiss B."/>
            <person name="Cseklye J."/>
            <person name="Drula E."/>
            <person name="Henrissat B."/>
            <person name="Nagy I."/>
            <person name="Chovatia M."/>
            <person name="Adam C."/>
            <person name="LaButti K."/>
            <person name="Lipzen A."/>
            <person name="Riley R."/>
            <person name="Grigoriev I.V."/>
            <person name="Nagy L.G."/>
        </authorList>
    </citation>
    <scope>NUCLEOTIDE SEQUENCE [LARGE SCALE GENOMIC DNA]</scope>
    <source>
        <strain evidence="6 7">NL-1724</strain>
    </source>
</reference>
<evidence type="ECO:0000256" key="4">
    <source>
        <dbReference type="PIRSR" id="PIRSR602129-50"/>
    </source>
</evidence>